<feature type="chain" id="PRO_5002770364" description="Prolin-rich transmembrane protein" evidence="2">
    <location>
        <begin position="30"/>
        <end position="741"/>
    </location>
</feature>
<feature type="compositionally biased region" description="Low complexity" evidence="1">
    <location>
        <begin position="599"/>
        <end position="624"/>
    </location>
</feature>
<dbReference type="OrthoDB" id="5485224at2"/>
<dbReference type="RefSeq" id="WP_012345546.1">
    <property type="nucleotide sequence ID" value="NC_010524.1"/>
</dbReference>
<feature type="compositionally biased region" description="Basic and acidic residues" evidence="1">
    <location>
        <begin position="722"/>
        <end position="741"/>
    </location>
</feature>
<feature type="compositionally biased region" description="Pro residues" evidence="1">
    <location>
        <begin position="663"/>
        <end position="685"/>
    </location>
</feature>
<dbReference type="eggNOG" id="COG3712">
    <property type="taxonomic scope" value="Bacteria"/>
</dbReference>
<accession>B1XY15</accession>
<feature type="compositionally biased region" description="Basic and acidic residues" evidence="1">
    <location>
        <begin position="450"/>
        <end position="479"/>
    </location>
</feature>
<keyword evidence="4" id="KW-1185">Reference proteome</keyword>
<proteinExistence type="predicted"/>
<dbReference type="InterPro" id="IPR046535">
    <property type="entry name" value="DUF6600"/>
</dbReference>
<evidence type="ECO:0000313" key="3">
    <source>
        <dbReference type="EMBL" id="ACB32784.1"/>
    </source>
</evidence>
<evidence type="ECO:0000313" key="4">
    <source>
        <dbReference type="Proteomes" id="UP000001693"/>
    </source>
</evidence>
<feature type="compositionally biased region" description="Basic and acidic residues" evidence="1">
    <location>
        <begin position="551"/>
        <end position="580"/>
    </location>
</feature>
<feature type="region of interest" description="Disordered" evidence="1">
    <location>
        <begin position="427"/>
        <end position="741"/>
    </location>
</feature>
<feature type="compositionally biased region" description="Pro residues" evidence="1">
    <location>
        <begin position="587"/>
        <end position="598"/>
    </location>
</feature>
<dbReference type="Proteomes" id="UP000001693">
    <property type="component" value="Chromosome"/>
</dbReference>
<dbReference type="HOGENOM" id="CLU_374614_0_0_4"/>
<dbReference type="KEGG" id="lch:Lcho_0509"/>
<feature type="compositionally biased region" description="Pro residues" evidence="1">
    <location>
        <begin position="502"/>
        <end position="512"/>
    </location>
</feature>
<organism evidence="3 4">
    <name type="scientific">Leptothrix cholodnii (strain ATCC 51168 / LMG 8142 / SP-6)</name>
    <name type="common">Leptothrix discophora (strain SP-6)</name>
    <dbReference type="NCBI Taxonomy" id="395495"/>
    <lineage>
        <taxon>Bacteria</taxon>
        <taxon>Pseudomonadati</taxon>
        <taxon>Pseudomonadota</taxon>
        <taxon>Betaproteobacteria</taxon>
        <taxon>Burkholderiales</taxon>
        <taxon>Sphaerotilaceae</taxon>
        <taxon>Leptothrix</taxon>
    </lineage>
</organism>
<keyword evidence="2" id="KW-0732">Signal</keyword>
<feature type="compositionally biased region" description="Basic and acidic residues" evidence="1">
    <location>
        <begin position="696"/>
        <end position="712"/>
    </location>
</feature>
<dbReference type="Pfam" id="PF20245">
    <property type="entry name" value="DUF6600"/>
    <property type="match status" value="1"/>
</dbReference>
<dbReference type="EMBL" id="CP001013">
    <property type="protein sequence ID" value="ACB32784.1"/>
    <property type="molecule type" value="Genomic_DNA"/>
</dbReference>
<sequence precursor="true">MFIKMCRPLWAMACLLLAALLAGPGLARAADDPPGRVGRIAWIDGDARLARGDGGDTLDHARDSLRNWPVTSGDELSVGNNSRAEIGIGSTRLRLGENSQLLLRRVDDERIELELLGGSLAVLLGSDEVARELSIETDAARLLPLGAGLYRIDVPDAERGHTHLHAATAWRNGLRIEQPAGSYLLQPGQRAEIYVDGGFRLDTPEADGFARWAMNDDDLRLQQASRDAPVPDEMTGAHELDRHGDWTRSADYGWVWYPRTVVVGWAPYRHGRWSWVSPWGWTWIDDAPWGFAPFHYGRWVWWRDRWGWVPGDHTPRPVYAPALVVWNGQPGLSWSISIGTGVAWYPLAPREVYVPAYAFSPRHVRLLNQPHVHDGPLLRRVMERPDEVLRHTPYRYRQFSGAVSTGIGRDGRDGRFFRPAPWRGAVELPPRMRAPQAPPVVTRIQPPQPPRERWERDRRDRNERGDRIDRGDRFDRPDRQPAPPQPDMRHHGDIDRNRPPGANAPPAPPPNPSQRFVPGQVPIQPGQAARPQPGLAQPVAPQPGASFPGLRPRDGARPDGRPDADPDGRTDNRRDGRFGSRPELVPAAPPPVAAPAPTPARTQAPDQPRAQPPVQAVAPAAPIQQTPPPRGNFPGLDRGQREAGGGRPAAPPAPMVQAAPVMPAAPPPAMVAAPPPAVVVTPPPRPEQRIAVPRAEPPRPPEVRQEQRRDNPPQRTQGRPDGQPEPRQDGRRERWPPGREQ</sequence>
<protein>
    <recommendedName>
        <fullName evidence="5">Prolin-rich transmembrane protein</fullName>
    </recommendedName>
</protein>
<reference evidence="3 4" key="1">
    <citation type="submission" date="2008-03" db="EMBL/GenBank/DDBJ databases">
        <title>Complete sequence of Leptothrix cholodnii SP-6.</title>
        <authorList>
            <consortium name="US DOE Joint Genome Institute"/>
            <person name="Copeland A."/>
            <person name="Lucas S."/>
            <person name="Lapidus A."/>
            <person name="Glavina del Rio T."/>
            <person name="Dalin E."/>
            <person name="Tice H."/>
            <person name="Bruce D."/>
            <person name="Goodwin L."/>
            <person name="Pitluck S."/>
            <person name="Chertkov O."/>
            <person name="Brettin T."/>
            <person name="Detter J.C."/>
            <person name="Han C."/>
            <person name="Kuske C.R."/>
            <person name="Schmutz J."/>
            <person name="Larimer F."/>
            <person name="Land M."/>
            <person name="Hauser L."/>
            <person name="Kyrpides N."/>
            <person name="Lykidis A."/>
            <person name="Emerson D."/>
            <person name="Richardson P."/>
        </authorList>
    </citation>
    <scope>NUCLEOTIDE SEQUENCE [LARGE SCALE GENOMIC DNA]</scope>
    <source>
        <strain evidence="4">ATCC 51168 / LMG 8142 / SP-6</strain>
    </source>
</reference>
<dbReference type="AlphaFoldDB" id="B1XY15"/>
<feature type="compositionally biased region" description="Basic and acidic residues" evidence="1">
    <location>
        <begin position="487"/>
        <end position="498"/>
    </location>
</feature>
<evidence type="ECO:0000256" key="2">
    <source>
        <dbReference type="SAM" id="SignalP"/>
    </source>
</evidence>
<evidence type="ECO:0000256" key="1">
    <source>
        <dbReference type="SAM" id="MobiDB-lite"/>
    </source>
</evidence>
<feature type="signal peptide" evidence="2">
    <location>
        <begin position="1"/>
        <end position="29"/>
    </location>
</feature>
<name>B1XY15_LEPCP</name>
<dbReference type="STRING" id="395495.Lcho_0509"/>
<evidence type="ECO:0008006" key="5">
    <source>
        <dbReference type="Google" id="ProtNLM"/>
    </source>
</evidence>
<gene>
    <name evidence="3" type="ordered locus">Lcho_0509</name>
</gene>